<protein>
    <submittedName>
        <fullName evidence="3">Replication initiation protein</fullName>
    </submittedName>
</protein>
<dbReference type="AlphaFoldDB" id="A0A5C6X248"/>
<feature type="non-terminal residue" evidence="3">
    <location>
        <position position="1"/>
    </location>
</feature>
<gene>
    <name evidence="3" type="ORF">FRC98_20750</name>
</gene>
<evidence type="ECO:0000256" key="1">
    <source>
        <dbReference type="ARBA" id="ARBA00038283"/>
    </source>
</evidence>
<dbReference type="InterPro" id="IPR036390">
    <property type="entry name" value="WH_DNA-bd_sf"/>
</dbReference>
<dbReference type="EMBL" id="VOSM01000033">
    <property type="protein sequence ID" value="TXD33313.1"/>
    <property type="molecule type" value="Genomic_DNA"/>
</dbReference>
<dbReference type="RefSeq" id="WP_146983494.1">
    <property type="nucleotide sequence ID" value="NZ_VOSM01000033.1"/>
</dbReference>
<evidence type="ECO:0000313" key="3">
    <source>
        <dbReference type="EMBL" id="TXD33313.1"/>
    </source>
</evidence>
<dbReference type="Proteomes" id="UP000321412">
    <property type="component" value="Unassembled WGS sequence"/>
</dbReference>
<dbReference type="GO" id="GO:0003887">
    <property type="term" value="F:DNA-directed DNA polymerase activity"/>
    <property type="evidence" value="ECO:0007669"/>
    <property type="project" value="InterPro"/>
</dbReference>
<accession>A0A5C6X248</accession>
<dbReference type="SUPFAM" id="SSF46785">
    <property type="entry name" value="Winged helix' DNA-binding domain"/>
    <property type="match status" value="1"/>
</dbReference>
<dbReference type="InterPro" id="IPR000525">
    <property type="entry name" value="Initiator_Rep_WH1"/>
</dbReference>
<dbReference type="Gene3D" id="1.10.10.10">
    <property type="entry name" value="Winged helix-like DNA-binding domain superfamily/Winged helix DNA-binding domain"/>
    <property type="match status" value="1"/>
</dbReference>
<keyword evidence="4" id="KW-1185">Reference proteome</keyword>
<dbReference type="OrthoDB" id="9122127at2"/>
<organism evidence="3 4">
    <name type="scientific">Lujinxingia vulgaris</name>
    <dbReference type="NCBI Taxonomy" id="2600176"/>
    <lineage>
        <taxon>Bacteria</taxon>
        <taxon>Deltaproteobacteria</taxon>
        <taxon>Bradymonadales</taxon>
        <taxon>Lujinxingiaceae</taxon>
        <taxon>Lujinxingia</taxon>
    </lineage>
</organism>
<dbReference type="InterPro" id="IPR036388">
    <property type="entry name" value="WH-like_DNA-bd_sf"/>
</dbReference>
<dbReference type="Pfam" id="PF21205">
    <property type="entry name" value="Rep3_C"/>
    <property type="match status" value="1"/>
</dbReference>
<evidence type="ECO:0000313" key="4">
    <source>
        <dbReference type="Proteomes" id="UP000321412"/>
    </source>
</evidence>
<dbReference type="Pfam" id="PF01051">
    <property type="entry name" value="Rep3_N"/>
    <property type="match status" value="1"/>
</dbReference>
<comment type="similarity">
    <text evidence="1">Belongs to the initiator RepB protein family.</text>
</comment>
<comment type="caution">
    <text evidence="3">The sequence shown here is derived from an EMBL/GenBank/DDBJ whole genome shotgun (WGS) entry which is preliminary data.</text>
</comment>
<name>A0A5C6X248_9DELT</name>
<proteinExistence type="inferred from homology"/>
<feature type="domain" description="Initiator Rep protein WH1" evidence="2">
    <location>
        <begin position="10"/>
        <end position="105"/>
    </location>
</feature>
<dbReference type="GO" id="GO:0006270">
    <property type="term" value="P:DNA replication initiation"/>
    <property type="evidence" value="ECO:0007669"/>
    <property type="project" value="InterPro"/>
</dbReference>
<sequence length="277" mass="31426">PTADFEIPLRELRGLHDSNDRIRASLRKLQTTLIAARLPNGKTRTVQLLGGCDIDDDERTDGLLKYDFHRKLVPLLRHSEIYARMEMKVLTAMSSKYSLALYEALSLRINLRRSSEDITLETLRNWLSVEEGKLATWNTLRQKAIEPAVKEVNALSPFEVSIEPIKRGRKVERVRVTWAKKEPFSPSEQAAAREVNRARTGRKARVSGTVETVADRPTLTDDEIQKGYEAAAQVGARLDKHAAYSDWQNMVSSFAEPVKNPVAHFIAFCKERARSLE</sequence>
<evidence type="ECO:0000259" key="2">
    <source>
        <dbReference type="Pfam" id="PF01051"/>
    </source>
</evidence>
<reference evidence="3 4" key="1">
    <citation type="submission" date="2019-08" db="EMBL/GenBank/DDBJ databases">
        <title>Bradymonadales sp. TMQ4.</title>
        <authorList>
            <person name="Liang Q."/>
        </authorList>
    </citation>
    <scope>NUCLEOTIDE SEQUENCE [LARGE SCALE GENOMIC DNA]</scope>
    <source>
        <strain evidence="3 4">TMQ4</strain>
    </source>
</reference>